<keyword evidence="5" id="KW-0805">Transcription regulation</keyword>
<dbReference type="InterPro" id="IPR009057">
    <property type="entry name" value="Homeodomain-like_sf"/>
</dbReference>
<dbReference type="InterPro" id="IPR036388">
    <property type="entry name" value="WH-like_DNA-bd_sf"/>
</dbReference>
<dbReference type="PROSITE" id="PS00034">
    <property type="entry name" value="PAIRED_1"/>
    <property type="match status" value="1"/>
</dbReference>
<dbReference type="Pfam" id="PF00046">
    <property type="entry name" value="Homeodomain"/>
    <property type="match status" value="1"/>
</dbReference>
<reference evidence="15" key="1">
    <citation type="submission" date="2025-08" db="UniProtKB">
        <authorList>
            <consortium name="Ensembl"/>
        </authorList>
    </citation>
    <scope>IDENTIFICATION</scope>
</reference>
<keyword evidence="8" id="KW-0804">Transcription</keyword>
<dbReference type="Proteomes" id="UP000694700">
    <property type="component" value="Unplaced"/>
</dbReference>
<evidence type="ECO:0000259" key="13">
    <source>
        <dbReference type="PROSITE" id="PS50071"/>
    </source>
</evidence>
<dbReference type="InterPro" id="IPR043565">
    <property type="entry name" value="PAX_fam"/>
</dbReference>
<dbReference type="GO" id="GO:0005634">
    <property type="term" value="C:nucleus"/>
    <property type="evidence" value="ECO:0007669"/>
    <property type="project" value="UniProtKB-SubCell"/>
</dbReference>
<comment type="similarity">
    <text evidence="2">Belongs to the paired homeobox family.</text>
</comment>
<evidence type="ECO:0000256" key="9">
    <source>
        <dbReference type="ARBA" id="ARBA00023242"/>
    </source>
</evidence>
<comment type="subcellular location">
    <subcellularLocation>
        <location evidence="1 10 11">Nucleus</location>
    </subcellularLocation>
</comment>
<dbReference type="GO" id="GO:0000978">
    <property type="term" value="F:RNA polymerase II cis-regulatory region sequence-specific DNA binding"/>
    <property type="evidence" value="ECO:0007669"/>
    <property type="project" value="TreeGrafter"/>
</dbReference>
<evidence type="ECO:0000256" key="2">
    <source>
        <dbReference type="ARBA" id="ARBA00005733"/>
    </source>
</evidence>
<dbReference type="FunFam" id="1.10.10.60:FF:000035">
    <property type="entry name" value="paired box protein Pax-3 isoform X2"/>
    <property type="match status" value="1"/>
</dbReference>
<dbReference type="GO" id="GO:0000981">
    <property type="term" value="F:DNA-binding transcription factor activity, RNA polymerase II-specific"/>
    <property type="evidence" value="ECO:0007669"/>
    <property type="project" value="InterPro"/>
</dbReference>
<dbReference type="SMART" id="SM00389">
    <property type="entry name" value="HOX"/>
    <property type="match status" value="1"/>
</dbReference>
<feature type="domain" description="Homeobox" evidence="13">
    <location>
        <begin position="198"/>
        <end position="258"/>
    </location>
</feature>
<evidence type="ECO:0000313" key="15">
    <source>
        <dbReference type="Ensembl" id="ENSCCRP00015118129.1"/>
    </source>
</evidence>
<evidence type="ECO:0000256" key="7">
    <source>
        <dbReference type="ARBA" id="ARBA00023155"/>
    </source>
</evidence>
<evidence type="ECO:0000256" key="6">
    <source>
        <dbReference type="ARBA" id="ARBA00023125"/>
    </source>
</evidence>
<evidence type="ECO:0000256" key="3">
    <source>
        <dbReference type="ARBA" id="ARBA00022473"/>
    </source>
</evidence>
<dbReference type="InterPro" id="IPR001356">
    <property type="entry name" value="HD"/>
</dbReference>
<dbReference type="AlphaFoldDB" id="A0A8C2BBQ3"/>
<dbReference type="InterPro" id="IPR017970">
    <property type="entry name" value="Homeobox_CS"/>
</dbReference>
<protein>
    <submittedName>
        <fullName evidence="15">Paired box 3b</fullName>
    </submittedName>
</protein>
<feature type="region of interest" description="Disordered" evidence="12">
    <location>
        <begin position="284"/>
        <end position="319"/>
    </location>
</feature>
<evidence type="ECO:0000256" key="8">
    <source>
        <dbReference type="ARBA" id="ARBA00023163"/>
    </source>
</evidence>
<dbReference type="SUPFAM" id="SSF46689">
    <property type="entry name" value="Homeodomain-like"/>
    <property type="match status" value="2"/>
</dbReference>
<keyword evidence="9 10" id="KW-0539">Nucleus</keyword>
<keyword evidence="7 10" id="KW-0371">Homeobox</keyword>
<evidence type="ECO:0000256" key="1">
    <source>
        <dbReference type="ARBA" id="ARBA00004123"/>
    </source>
</evidence>
<keyword evidence="3" id="KW-0217">Developmental protein</keyword>
<proteinExistence type="inferred from homology"/>
<feature type="region of interest" description="Disordered" evidence="12">
    <location>
        <begin position="1"/>
        <end position="22"/>
    </location>
</feature>
<organism evidence="15 16">
    <name type="scientific">Cyprinus carpio</name>
    <name type="common">Common carp</name>
    <dbReference type="NCBI Taxonomy" id="7962"/>
    <lineage>
        <taxon>Eukaryota</taxon>
        <taxon>Metazoa</taxon>
        <taxon>Chordata</taxon>
        <taxon>Craniata</taxon>
        <taxon>Vertebrata</taxon>
        <taxon>Euteleostomi</taxon>
        <taxon>Actinopterygii</taxon>
        <taxon>Neopterygii</taxon>
        <taxon>Teleostei</taxon>
        <taxon>Ostariophysi</taxon>
        <taxon>Cypriniformes</taxon>
        <taxon>Cyprinidae</taxon>
        <taxon>Cyprininae</taxon>
        <taxon>Cyprinus</taxon>
    </lineage>
</organism>
<dbReference type="Gene3D" id="1.10.10.10">
    <property type="entry name" value="Winged helix-like DNA-binding domain superfamily/Winged helix DNA-binding domain"/>
    <property type="match status" value="2"/>
</dbReference>
<dbReference type="CDD" id="cd00086">
    <property type="entry name" value="homeodomain"/>
    <property type="match status" value="1"/>
</dbReference>
<dbReference type="FunFam" id="1.10.10.10:FF:000031">
    <property type="entry name" value="Paired box protein Pax-7"/>
    <property type="match status" value="1"/>
</dbReference>
<sequence>MSGLAGTVPRMMRPTLSQNYPRSGFPMEVSTPMGQGRVNQLGGVFINGRPLPNHIRHKIVEMAHHGIRPCVISRQLRVSHGCVSKILCRYQETGSIRPGAIGGSKSKTTSPDVEKRVEEYKREKPGIFSWEIQDKLLKEGICDRNNVPSVPSISNTPPFLGDTDRQVEFSIYTLLLNRQHPSDEGSDVESEPDLPLKRKQRRSRTTFTAEQLEELERAFERTHYPDIYTREELAQRAKLTEARVQVWFSNRRARWRKQAGANQLMPFNHLIPGGFSHLSPYQLSESPYPPADSSTVHRPHPLTLPAGHQSSGGAGPEGGASYCLSSRHGYAGYSDTFGPHNSHTNSAISNGLSSQVMGLISPAGVSHQTQAEFSLSSLGGALDSGGSVSSSCSQRMEPLSSLPALSNLPSPQSYVQASFYSMEHSAPYQYSQYGQSKVIITVRLLHPSYLT</sequence>
<evidence type="ECO:0000256" key="5">
    <source>
        <dbReference type="ARBA" id="ARBA00023015"/>
    </source>
</evidence>
<dbReference type="PRINTS" id="PR00027">
    <property type="entry name" value="PAIREDBOX"/>
</dbReference>
<evidence type="ECO:0000256" key="11">
    <source>
        <dbReference type="RuleBase" id="RU000682"/>
    </source>
</evidence>
<dbReference type="Gene3D" id="1.10.10.60">
    <property type="entry name" value="Homeodomain-like"/>
    <property type="match status" value="1"/>
</dbReference>
<keyword evidence="6 10" id="KW-0238">DNA-binding</keyword>
<evidence type="ECO:0000256" key="10">
    <source>
        <dbReference type="PROSITE-ProRule" id="PRU00108"/>
    </source>
</evidence>
<dbReference type="GO" id="GO:0009653">
    <property type="term" value="P:anatomical structure morphogenesis"/>
    <property type="evidence" value="ECO:0007669"/>
    <property type="project" value="UniProtKB-ARBA"/>
</dbReference>
<accession>A0A8C2BBQ3</accession>
<evidence type="ECO:0000313" key="16">
    <source>
        <dbReference type="Proteomes" id="UP000694700"/>
    </source>
</evidence>
<dbReference type="Ensembl" id="ENSCCRT00015121868.1">
    <property type="protein sequence ID" value="ENSCCRP00015118129.1"/>
    <property type="gene ID" value="ENSCCRG00015046530.1"/>
</dbReference>
<dbReference type="PANTHER" id="PTHR45636">
    <property type="entry name" value="PAIRED BOX PROTEIN PAX-6-RELATED-RELATED"/>
    <property type="match status" value="1"/>
</dbReference>
<dbReference type="Pfam" id="PF12360">
    <property type="entry name" value="Pax7"/>
    <property type="match status" value="1"/>
</dbReference>
<dbReference type="PROSITE" id="PS00027">
    <property type="entry name" value="HOMEOBOX_1"/>
    <property type="match status" value="1"/>
</dbReference>
<evidence type="ECO:0000256" key="12">
    <source>
        <dbReference type="SAM" id="MobiDB-lite"/>
    </source>
</evidence>
<evidence type="ECO:0000259" key="14">
    <source>
        <dbReference type="PROSITE" id="PS51057"/>
    </source>
</evidence>
<feature type="domain" description="Paired" evidence="14">
    <location>
        <begin position="34"/>
        <end position="160"/>
    </location>
</feature>
<dbReference type="Pfam" id="PF00292">
    <property type="entry name" value="PAX"/>
    <property type="match status" value="1"/>
</dbReference>
<evidence type="ECO:0000256" key="4">
    <source>
        <dbReference type="ARBA" id="ARBA00022724"/>
    </source>
</evidence>
<dbReference type="CDD" id="cd00131">
    <property type="entry name" value="PAX"/>
    <property type="match status" value="1"/>
</dbReference>
<name>A0A8C2BBQ3_CYPCA</name>
<dbReference type="PANTHER" id="PTHR45636:SF49">
    <property type="entry name" value="PAIRED BOX PROTEIN 3 HOMOLOG"/>
    <property type="match status" value="1"/>
</dbReference>
<dbReference type="InterPro" id="IPR022106">
    <property type="entry name" value="Pax7_C"/>
</dbReference>
<feature type="DNA-binding region" description="Homeobox" evidence="10">
    <location>
        <begin position="200"/>
        <end position="259"/>
    </location>
</feature>
<dbReference type="PROSITE" id="PS51057">
    <property type="entry name" value="PAIRED_2"/>
    <property type="match status" value="1"/>
</dbReference>
<feature type="region of interest" description="Disordered" evidence="12">
    <location>
        <begin position="180"/>
        <end position="207"/>
    </location>
</feature>
<dbReference type="InterPro" id="IPR001523">
    <property type="entry name" value="Paired_dom"/>
</dbReference>
<dbReference type="InterPro" id="IPR043182">
    <property type="entry name" value="PAIRED_DNA-bd_dom"/>
</dbReference>
<keyword evidence="4" id="KW-0563">Paired box</keyword>
<dbReference type="PROSITE" id="PS50071">
    <property type="entry name" value="HOMEOBOX_2"/>
    <property type="match status" value="1"/>
</dbReference>
<dbReference type="SMART" id="SM00351">
    <property type="entry name" value="PAX"/>
    <property type="match status" value="1"/>
</dbReference>